<evidence type="ECO:0000256" key="1">
    <source>
        <dbReference type="SAM" id="MobiDB-lite"/>
    </source>
</evidence>
<evidence type="ECO:0000313" key="2">
    <source>
        <dbReference type="EMBL" id="CAB1449072.1"/>
    </source>
</evidence>
<proteinExistence type="predicted"/>
<feature type="region of interest" description="Disordered" evidence="1">
    <location>
        <begin position="1"/>
        <end position="30"/>
    </location>
</feature>
<organism evidence="2 3">
    <name type="scientific">Pleuronectes platessa</name>
    <name type="common">European plaice</name>
    <dbReference type="NCBI Taxonomy" id="8262"/>
    <lineage>
        <taxon>Eukaryota</taxon>
        <taxon>Metazoa</taxon>
        <taxon>Chordata</taxon>
        <taxon>Craniata</taxon>
        <taxon>Vertebrata</taxon>
        <taxon>Euteleostomi</taxon>
        <taxon>Actinopterygii</taxon>
        <taxon>Neopterygii</taxon>
        <taxon>Teleostei</taxon>
        <taxon>Neoteleostei</taxon>
        <taxon>Acanthomorphata</taxon>
        <taxon>Carangaria</taxon>
        <taxon>Pleuronectiformes</taxon>
        <taxon>Pleuronectoidei</taxon>
        <taxon>Pleuronectidae</taxon>
        <taxon>Pleuronectes</taxon>
    </lineage>
</organism>
<dbReference type="Proteomes" id="UP001153269">
    <property type="component" value="Unassembled WGS sequence"/>
</dbReference>
<evidence type="ECO:0000313" key="3">
    <source>
        <dbReference type="Proteomes" id="UP001153269"/>
    </source>
</evidence>
<accession>A0A9N7Z422</accession>
<keyword evidence="3" id="KW-1185">Reference proteome</keyword>
<dbReference type="AlphaFoldDB" id="A0A9N7Z422"/>
<reference evidence="2" key="1">
    <citation type="submission" date="2020-03" db="EMBL/GenBank/DDBJ databases">
        <authorList>
            <person name="Weist P."/>
        </authorList>
    </citation>
    <scope>NUCLEOTIDE SEQUENCE</scope>
</reference>
<gene>
    <name evidence="2" type="ORF">PLEPLA_LOCUS36752</name>
</gene>
<name>A0A9N7Z422_PLEPL</name>
<protein>
    <submittedName>
        <fullName evidence="2">Uncharacterized protein</fullName>
    </submittedName>
</protein>
<comment type="caution">
    <text evidence="2">The sequence shown here is derived from an EMBL/GenBank/DDBJ whole genome shotgun (WGS) entry which is preliminary data.</text>
</comment>
<dbReference type="EMBL" id="CADEAL010004000">
    <property type="protein sequence ID" value="CAB1449072.1"/>
    <property type="molecule type" value="Genomic_DNA"/>
</dbReference>
<sequence length="110" mass="12335">MGEEEEAEGISSRAALAEAEKSPSTRSLLWSESERDRALITQATPENKRVGKEEMGIRLICILHRPYYSGPVRQELSSSEVPLRAREKETHFGQVLPVSVFFSKNSGFLL</sequence>